<feature type="modified residue" description="4-aspartylphosphate" evidence="4">
    <location>
        <position position="64"/>
    </location>
</feature>
<evidence type="ECO:0000313" key="9">
    <source>
        <dbReference type="Proteomes" id="UP000249169"/>
    </source>
</evidence>
<dbReference type="Gene3D" id="3.30.565.10">
    <property type="entry name" value="Histidine kinase-like ATPase, C-terminal domain"/>
    <property type="match status" value="1"/>
</dbReference>
<name>A0A328CDX6_9DELT</name>
<keyword evidence="3 4" id="KW-0597">Phosphoprotein</keyword>
<proteinExistence type="predicted"/>
<protein>
    <recommendedName>
        <fullName evidence="2">histidine kinase</fullName>
        <ecNumber evidence="2">2.7.13.3</ecNumber>
    </recommendedName>
</protein>
<dbReference type="PROSITE" id="PS50110">
    <property type="entry name" value="RESPONSE_REGULATORY"/>
    <property type="match status" value="1"/>
</dbReference>
<sequence length="428" mass="48361">MGDVMTSNVGAQSRGTFLVVDDEPDILDAIARLFRKEYHVLTAQSVDEAMELIAEHDVQVVMTDQRMPRMSGIEFLAELRQEHPHIVRVLFTGYSNIADVIDAINEGHVYRYISKPWKPVELRLFVAQAFDYYRAQRERRELLKQLREANDQLEHQNALLSDANEELKMLDRVKNVFMEVVSHELNTPIAIVFGYTFLLRKELGDELSAVAAKALSGIDSSAVRLKNISNRIFKMLNDENSGATLDLEWVDMRKFVASLQDQLDPFLQKRNQRLETQVAPEAHRILADEEKLNDMCLNLLMNAIKFSYDDQTITLSIGPSDDPEVLELTVRDSGVGISDEDVAQIFDVFFSTFNTGHHSSGQFEFNKRGIGLGLAVAKRFAEMHGGYINVDSEEGRGSLFTVHLPVHPEQQSLRDSAQSSSSAQHAPH</sequence>
<feature type="domain" description="Response regulatory" evidence="7">
    <location>
        <begin position="16"/>
        <end position="130"/>
    </location>
</feature>
<evidence type="ECO:0000256" key="3">
    <source>
        <dbReference type="ARBA" id="ARBA00022553"/>
    </source>
</evidence>
<dbReference type="InterPro" id="IPR036097">
    <property type="entry name" value="HisK_dim/P_sf"/>
</dbReference>
<comment type="catalytic activity">
    <reaction evidence="1">
        <text>ATP + protein L-histidine = ADP + protein N-phospho-L-histidine.</text>
        <dbReference type="EC" id="2.7.13.3"/>
    </reaction>
</comment>
<dbReference type="SUPFAM" id="SSF55874">
    <property type="entry name" value="ATPase domain of HSP90 chaperone/DNA topoisomerase II/histidine kinase"/>
    <property type="match status" value="1"/>
</dbReference>
<accession>A0A328CDX6</accession>
<dbReference type="InterPro" id="IPR036890">
    <property type="entry name" value="HATPase_C_sf"/>
</dbReference>
<evidence type="ECO:0000256" key="2">
    <source>
        <dbReference type="ARBA" id="ARBA00012438"/>
    </source>
</evidence>
<dbReference type="EMBL" id="QHKO01000001">
    <property type="protein sequence ID" value="RAL25259.1"/>
    <property type="molecule type" value="Genomic_DNA"/>
</dbReference>
<keyword evidence="9" id="KW-1185">Reference proteome</keyword>
<dbReference type="SUPFAM" id="SSF52172">
    <property type="entry name" value="CheY-like"/>
    <property type="match status" value="1"/>
</dbReference>
<dbReference type="PANTHER" id="PTHR43547">
    <property type="entry name" value="TWO-COMPONENT HISTIDINE KINASE"/>
    <property type="match status" value="1"/>
</dbReference>
<dbReference type="SMART" id="SM00387">
    <property type="entry name" value="HATPase_c"/>
    <property type="match status" value="1"/>
</dbReference>
<dbReference type="PANTHER" id="PTHR43547:SF2">
    <property type="entry name" value="HYBRID SIGNAL TRANSDUCTION HISTIDINE KINASE C"/>
    <property type="match status" value="1"/>
</dbReference>
<evidence type="ECO:0000256" key="5">
    <source>
        <dbReference type="SAM" id="Coils"/>
    </source>
</evidence>
<evidence type="ECO:0000259" key="6">
    <source>
        <dbReference type="PROSITE" id="PS50109"/>
    </source>
</evidence>
<feature type="coiled-coil region" evidence="5">
    <location>
        <begin position="132"/>
        <end position="173"/>
    </location>
</feature>
<dbReference type="InterPro" id="IPR011006">
    <property type="entry name" value="CheY-like_superfamily"/>
</dbReference>
<dbReference type="InterPro" id="IPR001789">
    <property type="entry name" value="Sig_transdc_resp-reg_receiver"/>
</dbReference>
<dbReference type="Pfam" id="PF00072">
    <property type="entry name" value="Response_reg"/>
    <property type="match status" value="1"/>
</dbReference>
<evidence type="ECO:0000256" key="4">
    <source>
        <dbReference type="PROSITE-ProRule" id="PRU00169"/>
    </source>
</evidence>
<keyword evidence="5" id="KW-0175">Coiled coil</keyword>
<dbReference type="InterPro" id="IPR003661">
    <property type="entry name" value="HisK_dim/P_dom"/>
</dbReference>
<dbReference type="SUPFAM" id="SSF47384">
    <property type="entry name" value="Homodimeric domain of signal transducing histidine kinase"/>
    <property type="match status" value="1"/>
</dbReference>
<dbReference type="Gene3D" id="1.10.287.130">
    <property type="match status" value="1"/>
</dbReference>
<dbReference type="GO" id="GO:0000155">
    <property type="term" value="F:phosphorelay sensor kinase activity"/>
    <property type="evidence" value="ECO:0007669"/>
    <property type="project" value="InterPro"/>
</dbReference>
<feature type="domain" description="Histidine kinase" evidence="6">
    <location>
        <begin position="180"/>
        <end position="408"/>
    </location>
</feature>
<dbReference type="AlphaFoldDB" id="A0A328CDX6"/>
<organism evidence="8 9">
    <name type="scientific">Lujinxingia litoralis</name>
    <dbReference type="NCBI Taxonomy" id="2211119"/>
    <lineage>
        <taxon>Bacteria</taxon>
        <taxon>Deltaproteobacteria</taxon>
        <taxon>Bradymonadales</taxon>
        <taxon>Lujinxingiaceae</taxon>
        <taxon>Lujinxingia</taxon>
    </lineage>
</organism>
<gene>
    <name evidence="8" type="ORF">DL240_03340</name>
</gene>
<comment type="caution">
    <text evidence="8">The sequence shown here is derived from an EMBL/GenBank/DDBJ whole genome shotgun (WGS) entry which is preliminary data.</text>
</comment>
<dbReference type="PROSITE" id="PS50109">
    <property type="entry name" value="HIS_KIN"/>
    <property type="match status" value="1"/>
</dbReference>
<dbReference type="Pfam" id="PF02518">
    <property type="entry name" value="HATPase_c"/>
    <property type="match status" value="1"/>
</dbReference>
<evidence type="ECO:0000256" key="1">
    <source>
        <dbReference type="ARBA" id="ARBA00000085"/>
    </source>
</evidence>
<dbReference type="Proteomes" id="UP000249169">
    <property type="component" value="Unassembled WGS sequence"/>
</dbReference>
<evidence type="ECO:0000259" key="7">
    <source>
        <dbReference type="PROSITE" id="PS50110"/>
    </source>
</evidence>
<dbReference type="SMART" id="SM00388">
    <property type="entry name" value="HisKA"/>
    <property type="match status" value="1"/>
</dbReference>
<dbReference type="CDD" id="cd17569">
    <property type="entry name" value="REC_HupR-like"/>
    <property type="match status" value="1"/>
</dbReference>
<dbReference type="InterPro" id="IPR004358">
    <property type="entry name" value="Sig_transdc_His_kin-like_C"/>
</dbReference>
<dbReference type="SMART" id="SM00448">
    <property type="entry name" value="REC"/>
    <property type="match status" value="1"/>
</dbReference>
<reference evidence="8 9" key="1">
    <citation type="submission" date="2018-05" db="EMBL/GenBank/DDBJ databases">
        <title>Lujinxingia marina gen. nov. sp. nov., a new facultative anaerobic member of the class Deltaproteobacteria, and proposal of Lujinxingaceae fam. nov.</title>
        <authorList>
            <person name="Li C.-M."/>
        </authorList>
    </citation>
    <scope>NUCLEOTIDE SEQUENCE [LARGE SCALE GENOMIC DNA]</scope>
    <source>
        <strain evidence="8 9">B210</strain>
    </source>
</reference>
<dbReference type="InterPro" id="IPR003594">
    <property type="entry name" value="HATPase_dom"/>
</dbReference>
<dbReference type="Gene3D" id="3.40.50.2300">
    <property type="match status" value="1"/>
</dbReference>
<dbReference type="Pfam" id="PF00512">
    <property type="entry name" value="HisKA"/>
    <property type="match status" value="1"/>
</dbReference>
<dbReference type="InterPro" id="IPR005467">
    <property type="entry name" value="His_kinase_dom"/>
</dbReference>
<dbReference type="CDD" id="cd00082">
    <property type="entry name" value="HisKA"/>
    <property type="match status" value="1"/>
</dbReference>
<evidence type="ECO:0000313" key="8">
    <source>
        <dbReference type="EMBL" id="RAL25259.1"/>
    </source>
</evidence>
<dbReference type="EC" id="2.7.13.3" evidence="2"/>
<dbReference type="PRINTS" id="PR00344">
    <property type="entry name" value="BCTRLSENSOR"/>
</dbReference>